<dbReference type="NCBIfam" id="TIGR04183">
    <property type="entry name" value="Por_Secre_tail"/>
    <property type="match status" value="1"/>
</dbReference>
<feature type="domain" description="PorZ N-terminal beta-propeller" evidence="1">
    <location>
        <begin position="35"/>
        <end position="193"/>
    </location>
</feature>
<dbReference type="InterPro" id="IPR048954">
    <property type="entry name" value="PorZ_N"/>
</dbReference>
<accession>A0A150XHI7</accession>
<name>A0A150XHI7_9BACT</name>
<dbReference type="Pfam" id="PF21544">
    <property type="entry name" value="PorZ_N_b_propeller"/>
    <property type="match status" value="1"/>
</dbReference>
<reference evidence="2 3" key="1">
    <citation type="submission" date="2016-01" db="EMBL/GenBank/DDBJ databases">
        <title>Genome sequencing of Roseivirga spongicola UST030701-084.</title>
        <authorList>
            <person name="Selvaratnam C."/>
            <person name="Thevarajoo S."/>
            <person name="Goh K.M."/>
            <person name="Ee R."/>
            <person name="Chan K.-G."/>
            <person name="Chong C.S."/>
        </authorList>
    </citation>
    <scope>NUCLEOTIDE SEQUENCE [LARGE SCALE GENOMIC DNA]</scope>
    <source>
        <strain evidence="2 3">UST030701-084</strain>
    </source>
</reference>
<evidence type="ECO:0000313" key="3">
    <source>
        <dbReference type="Proteomes" id="UP000075606"/>
    </source>
</evidence>
<dbReference type="SUPFAM" id="SSF82171">
    <property type="entry name" value="DPP6 N-terminal domain-like"/>
    <property type="match status" value="1"/>
</dbReference>
<dbReference type="Gene3D" id="2.130.10.10">
    <property type="entry name" value="YVTN repeat-like/Quinoprotein amine dehydrogenase"/>
    <property type="match status" value="2"/>
</dbReference>
<dbReference type="Proteomes" id="UP000075606">
    <property type="component" value="Unassembled WGS sequence"/>
</dbReference>
<dbReference type="Gene3D" id="2.60.40.4070">
    <property type="match status" value="1"/>
</dbReference>
<evidence type="ECO:0000313" key="2">
    <source>
        <dbReference type="EMBL" id="KYG78156.1"/>
    </source>
</evidence>
<sequence>MCFQHVKAQNTPVLGWRSNFSYTDVKSIVKGNSSLYAATENTIFAIDRAEGSLSKLTKINDLNDVSVGALGLMPDGETLIIGYQNGNIDFVSDSEIKNLSTVKDFETTQSKQFRSITNNSRDIYFAGDLGVVVYNIDRDEITEAYQNLGQEGKPLSINQVLIYNDSIFAATADGLLAASLASNINRQDFNNWERSLPGLAFSNIIQTNFGFFAASDSDLFKRENGNWIFYQNLSSPITHLESLGNEVLVSSETQVLNLTESSLESIYNTEGDGTRINHVLNDGSFIWVATDGLSLQRLIKGASETGIYTLDGPTSDLSYNAELFGSKIYLNTSTFSDLNEENSFSLYNHEDRNWLNIKPSTTGEPIGQIIDLVQLNDEIYLASYDQGLFKTNLAGNSEALISSNSGPVSINSSYNLSSITTDEEGLIWASFYDRESNVFSFDPSNNSWENQSPSHPFARYTTDIFIGPNGDKWLSVDPNEGGGIVVYNETSNRERYLNLNGGQGGLPSNVVTDIELDQDFFVWVATSQGIAFFTNPYGILEGGSLTASVPIFENRLLLRNEYITDIGIDPANRKWFGTKSNGIWLFSETGEELIYHFTINNSPLPSNNILSLAIEPVSGEVLITTDKGAISFRSDATIGTDEHQNVKVYPNPVAPSYTGQIVIEGLVNNAQLKITDVSGKLVKEVRANGSTAIWNGRDLNNARVKSGVYLVFSASQDGLETYVAKIVII</sequence>
<gene>
    <name evidence="2" type="ORF">AWW68_05145</name>
</gene>
<keyword evidence="3" id="KW-1185">Reference proteome</keyword>
<dbReference type="InterPro" id="IPR011047">
    <property type="entry name" value="Quinoprotein_ADH-like_sf"/>
</dbReference>
<proteinExistence type="predicted"/>
<protein>
    <recommendedName>
        <fullName evidence="1">PorZ N-terminal beta-propeller domain-containing protein</fullName>
    </recommendedName>
</protein>
<dbReference type="AlphaFoldDB" id="A0A150XHI7"/>
<dbReference type="InterPro" id="IPR015943">
    <property type="entry name" value="WD40/YVTN_repeat-like_dom_sf"/>
</dbReference>
<comment type="caution">
    <text evidence="2">The sequence shown here is derived from an EMBL/GenBank/DDBJ whole genome shotgun (WGS) entry which is preliminary data.</text>
</comment>
<dbReference type="EMBL" id="LRPC01000001">
    <property type="protein sequence ID" value="KYG78156.1"/>
    <property type="molecule type" value="Genomic_DNA"/>
</dbReference>
<dbReference type="STRING" id="333140.AWW68_05145"/>
<evidence type="ECO:0000259" key="1">
    <source>
        <dbReference type="Pfam" id="PF21544"/>
    </source>
</evidence>
<organism evidence="2 3">
    <name type="scientific">Roseivirga spongicola</name>
    <dbReference type="NCBI Taxonomy" id="333140"/>
    <lineage>
        <taxon>Bacteria</taxon>
        <taxon>Pseudomonadati</taxon>
        <taxon>Bacteroidota</taxon>
        <taxon>Cytophagia</taxon>
        <taxon>Cytophagales</taxon>
        <taxon>Roseivirgaceae</taxon>
        <taxon>Roseivirga</taxon>
    </lineage>
</organism>
<dbReference type="InterPro" id="IPR026444">
    <property type="entry name" value="Secre_tail"/>
</dbReference>
<dbReference type="SUPFAM" id="SSF50998">
    <property type="entry name" value="Quinoprotein alcohol dehydrogenase-like"/>
    <property type="match status" value="1"/>
</dbReference>